<dbReference type="GeneID" id="300003408"/>
<dbReference type="OrthoDB" id="288110at2157"/>
<dbReference type="PATRIC" id="fig|797209.4.peg.1205"/>
<dbReference type="Proteomes" id="UP000003751">
    <property type="component" value="Unassembled WGS sequence"/>
</dbReference>
<dbReference type="SUPFAM" id="SSF50475">
    <property type="entry name" value="FMN-binding split barrel"/>
    <property type="match status" value="1"/>
</dbReference>
<protein>
    <recommendedName>
        <fullName evidence="5">Pyridoxamine 5'-phosphate oxidase family protein</fullName>
    </recommendedName>
</protein>
<dbReference type="Pfam" id="PF12900">
    <property type="entry name" value="Pyridox_ox_2"/>
    <property type="match status" value="1"/>
</dbReference>
<dbReference type="EMBL" id="AEMG01000004">
    <property type="protein sequence ID" value="EFW93403.1"/>
    <property type="molecule type" value="Genomic_DNA"/>
</dbReference>
<evidence type="ECO:0000313" key="3">
    <source>
        <dbReference type="Proteomes" id="UP000003751"/>
    </source>
</evidence>
<keyword evidence="4" id="KW-1185">Reference proteome</keyword>
<dbReference type="Gene3D" id="2.30.110.10">
    <property type="entry name" value="Electron Transport, Fmn-binding Protein, Chain A"/>
    <property type="match status" value="1"/>
</dbReference>
<reference evidence="2" key="2">
    <citation type="submission" date="2016-11" db="EMBL/GenBank/DDBJ databases">
        <authorList>
            <person name="Jaros S."/>
            <person name="Januszkiewicz K."/>
            <person name="Wedrychowicz H."/>
        </authorList>
    </citation>
    <scope>NUCLEOTIDE SEQUENCE [LARGE SCALE GENOMIC DNA]</scope>
    <source>
        <strain evidence="2">DX253</strain>
    </source>
</reference>
<proteinExistence type="predicted"/>
<dbReference type="RefSeq" id="WP_007977967.1">
    <property type="nucleotide sequence ID" value="NZ_AEMG01000004.1"/>
</dbReference>
<dbReference type="Proteomes" id="UP000184203">
    <property type="component" value="Unassembled WGS sequence"/>
</dbReference>
<dbReference type="eggNOG" id="arCOG00514">
    <property type="taxonomic scope" value="Archaea"/>
</dbReference>
<evidence type="ECO:0000313" key="1">
    <source>
        <dbReference type="EMBL" id="EFW93403.1"/>
    </source>
</evidence>
<gene>
    <name evidence="2" type="ORF">SAMN05444342_1594</name>
    <name evidence="1" type="ORF">ZOD2009_06047</name>
</gene>
<dbReference type="InterPro" id="IPR024747">
    <property type="entry name" value="Pyridox_Oxase-rel"/>
</dbReference>
<dbReference type="STRING" id="797209.GCA_000376445_01323"/>
<reference evidence="4" key="3">
    <citation type="submission" date="2016-11" db="EMBL/GenBank/DDBJ databases">
        <authorList>
            <person name="Varghese N."/>
            <person name="Submissions S."/>
        </authorList>
    </citation>
    <scope>NUCLEOTIDE SEQUENCE [LARGE SCALE GENOMIC DNA]</scope>
    <source>
        <strain evidence="4">DX253</strain>
    </source>
</reference>
<sequence>MEHVEFVYTFGMDKTEIERKLREAETGVLSLARGDDAYSIPVAFHYDGERILLRFGVEEGGEKLSFVEGTDTASFVVYEFADDDSWSILVTGRLVPASDSLDDTAINERFIPLRIFDESISDVEPELYELRMESVTGRKT</sequence>
<evidence type="ECO:0000313" key="4">
    <source>
        <dbReference type="Proteomes" id="UP000184203"/>
    </source>
</evidence>
<organism evidence="1 3">
    <name type="scientific">Haladaptatus paucihalophilus DX253</name>
    <dbReference type="NCBI Taxonomy" id="797209"/>
    <lineage>
        <taxon>Archaea</taxon>
        <taxon>Methanobacteriati</taxon>
        <taxon>Methanobacteriota</taxon>
        <taxon>Stenosarchaea group</taxon>
        <taxon>Halobacteria</taxon>
        <taxon>Halobacteriales</taxon>
        <taxon>Haladaptataceae</taxon>
        <taxon>Haladaptatus</taxon>
    </lineage>
</organism>
<evidence type="ECO:0000313" key="2">
    <source>
        <dbReference type="EMBL" id="SHK53752.1"/>
    </source>
</evidence>
<dbReference type="EMBL" id="FRAN01000002">
    <property type="protein sequence ID" value="SHK53752.1"/>
    <property type="molecule type" value="Genomic_DNA"/>
</dbReference>
<accession>E7QQY9</accession>
<evidence type="ECO:0008006" key="5">
    <source>
        <dbReference type="Google" id="ProtNLM"/>
    </source>
</evidence>
<dbReference type="AlphaFoldDB" id="E7QQY9"/>
<name>E7QQY9_HALPU</name>
<reference evidence="1 3" key="1">
    <citation type="journal article" date="2014" name="ISME J.">
        <title>Trehalose/2-sulfotrehalose biosynthesis and glycine-betaine uptake are widely spread mechanisms for osmoadaptation in the Halobacteriales.</title>
        <authorList>
            <person name="Youssef N.H."/>
            <person name="Savage-Ashlock K.N."/>
            <person name="McCully A.L."/>
            <person name="Luedtke B."/>
            <person name="Shaw E.I."/>
            <person name="Hoff W.D."/>
            <person name="Elshahed M.S."/>
        </authorList>
    </citation>
    <scope>NUCLEOTIDE SEQUENCE [LARGE SCALE GENOMIC DNA]</scope>
    <source>
        <strain evidence="1 3">DX253</strain>
    </source>
</reference>
<dbReference type="InterPro" id="IPR012349">
    <property type="entry name" value="Split_barrel_FMN-bd"/>
</dbReference>